<feature type="compositionally biased region" description="Basic and acidic residues" evidence="1">
    <location>
        <begin position="236"/>
        <end position="253"/>
    </location>
</feature>
<feature type="compositionally biased region" description="Polar residues" evidence="1">
    <location>
        <begin position="133"/>
        <end position="164"/>
    </location>
</feature>
<dbReference type="EMBL" id="JAUEPS010000014">
    <property type="protein sequence ID" value="KAK0459648.1"/>
    <property type="molecule type" value="Genomic_DNA"/>
</dbReference>
<feature type="region of interest" description="Disordered" evidence="1">
    <location>
        <begin position="713"/>
        <end position="765"/>
    </location>
</feature>
<evidence type="ECO:0000313" key="3">
    <source>
        <dbReference type="Proteomes" id="UP001175211"/>
    </source>
</evidence>
<dbReference type="RefSeq" id="XP_060331845.1">
    <property type="nucleotide sequence ID" value="XM_060472910.1"/>
</dbReference>
<feature type="region of interest" description="Disordered" evidence="1">
    <location>
        <begin position="1062"/>
        <end position="1260"/>
    </location>
</feature>
<feature type="compositionally biased region" description="Low complexity" evidence="1">
    <location>
        <begin position="589"/>
        <end position="607"/>
    </location>
</feature>
<feature type="compositionally biased region" description="Polar residues" evidence="1">
    <location>
        <begin position="1431"/>
        <end position="1443"/>
    </location>
</feature>
<feature type="region of interest" description="Disordered" evidence="1">
    <location>
        <begin position="1330"/>
        <end position="1512"/>
    </location>
</feature>
<feature type="compositionally biased region" description="Basic and acidic residues" evidence="1">
    <location>
        <begin position="272"/>
        <end position="298"/>
    </location>
</feature>
<feature type="compositionally biased region" description="Polar residues" evidence="1">
    <location>
        <begin position="1370"/>
        <end position="1385"/>
    </location>
</feature>
<feature type="compositionally biased region" description="Basic and acidic residues" evidence="1">
    <location>
        <begin position="1236"/>
        <end position="1245"/>
    </location>
</feature>
<feature type="compositionally biased region" description="Polar residues" evidence="1">
    <location>
        <begin position="469"/>
        <end position="484"/>
    </location>
</feature>
<evidence type="ECO:0000256" key="1">
    <source>
        <dbReference type="SAM" id="MobiDB-lite"/>
    </source>
</evidence>
<feature type="region of interest" description="Disordered" evidence="1">
    <location>
        <begin position="98"/>
        <end position="518"/>
    </location>
</feature>
<feature type="compositionally biased region" description="Polar residues" evidence="1">
    <location>
        <begin position="1411"/>
        <end position="1422"/>
    </location>
</feature>
<feature type="compositionally biased region" description="Basic and acidic residues" evidence="1">
    <location>
        <begin position="1475"/>
        <end position="1498"/>
    </location>
</feature>
<feature type="compositionally biased region" description="Low complexity" evidence="1">
    <location>
        <begin position="1210"/>
        <end position="1229"/>
    </location>
</feature>
<dbReference type="GeneID" id="85356458"/>
<feature type="region of interest" description="Disordered" evidence="1">
    <location>
        <begin position="563"/>
        <end position="678"/>
    </location>
</feature>
<organism evidence="2 3">
    <name type="scientific">Armillaria tabescens</name>
    <name type="common">Ringless honey mushroom</name>
    <name type="synonym">Agaricus tabescens</name>
    <dbReference type="NCBI Taxonomy" id="1929756"/>
    <lineage>
        <taxon>Eukaryota</taxon>
        <taxon>Fungi</taxon>
        <taxon>Dikarya</taxon>
        <taxon>Basidiomycota</taxon>
        <taxon>Agaricomycotina</taxon>
        <taxon>Agaricomycetes</taxon>
        <taxon>Agaricomycetidae</taxon>
        <taxon>Agaricales</taxon>
        <taxon>Marasmiineae</taxon>
        <taxon>Physalacriaceae</taxon>
        <taxon>Desarmillaria</taxon>
    </lineage>
</organism>
<feature type="compositionally biased region" description="Polar residues" evidence="1">
    <location>
        <begin position="1185"/>
        <end position="1203"/>
    </location>
</feature>
<feature type="compositionally biased region" description="Basic and acidic residues" evidence="1">
    <location>
        <begin position="188"/>
        <end position="201"/>
    </location>
</feature>
<comment type="caution">
    <text evidence="2">The sequence shown here is derived from an EMBL/GenBank/DDBJ whole genome shotgun (WGS) entry which is preliminary data.</text>
</comment>
<feature type="region of interest" description="Disordered" evidence="1">
    <location>
        <begin position="1550"/>
        <end position="1644"/>
    </location>
</feature>
<accession>A0AA39N6X7</accession>
<feature type="compositionally biased region" description="Polar residues" evidence="1">
    <location>
        <begin position="629"/>
        <end position="659"/>
    </location>
</feature>
<name>A0AA39N6X7_ARMTA</name>
<keyword evidence="3" id="KW-1185">Reference proteome</keyword>
<reference evidence="2" key="1">
    <citation type="submission" date="2023-06" db="EMBL/GenBank/DDBJ databases">
        <authorList>
            <consortium name="Lawrence Berkeley National Laboratory"/>
            <person name="Ahrendt S."/>
            <person name="Sahu N."/>
            <person name="Indic B."/>
            <person name="Wong-Bajracharya J."/>
            <person name="Merenyi Z."/>
            <person name="Ke H.-M."/>
            <person name="Monk M."/>
            <person name="Kocsube S."/>
            <person name="Drula E."/>
            <person name="Lipzen A."/>
            <person name="Balint B."/>
            <person name="Henrissat B."/>
            <person name="Andreopoulos B."/>
            <person name="Martin F.M."/>
            <person name="Harder C.B."/>
            <person name="Rigling D."/>
            <person name="Ford K.L."/>
            <person name="Foster G.D."/>
            <person name="Pangilinan J."/>
            <person name="Papanicolaou A."/>
            <person name="Barry K."/>
            <person name="LaButti K."/>
            <person name="Viragh M."/>
            <person name="Koriabine M."/>
            <person name="Yan M."/>
            <person name="Riley R."/>
            <person name="Champramary S."/>
            <person name="Plett K.L."/>
            <person name="Tsai I.J."/>
            <person name="Slot J."/>
            <person name="Sipos G."/>
            <person name="Plett J."/>
            <person name="Nagy L.G."/>
            <person name="Grigoriev I.V."/>
        </authorList>
    </citation>
    <scope>NUCLEOTIDE SEQUENCE</scope>
    <source>
        <strain evidence="2">CCBAS 213</strain>
    </source>
</reference>
<feature type="region of interest" description="Disordered" evidence="1">
    <location>
        <begin position="1"/>
        <end position="83"/>
    </location>
</feature>
<feature type="compositionally biased region" description="Basic and acidic residues" evidence="1">
    <location>
        <begin position="1591"/>
        <end position="1602"/>
    </location>
</feature>
<feature type="compositionally biased region" description="Basic and acidic residues" evidence="1">
    <location>
        <begin position="306"/>
        <end position="395"/>
    </location>
</feature>
<feature type="region of interest" description="Disordered" evidence="1">
    <location>
        <begin position="889"/>
        <end position="942"/>
    </location>
</feature>
<protein>
    <submittedName>
        <fullName evidence="2">Uncharacterized protein</fullName>
    </submittedName>
</protein>
<feature type="compositionally biased region" description="Pro residues" evidence="1">
    <location>
        <begin position="1133"/>
        <end position="1145"/>
    </location>
</feature>
<feature type="compositionally biased region" description="Polar residues" evidence="1">
    <location>
        <begin position="1247"/>
        <end position="1260"/>
    </location>
</feature>
<gene>
    <name evidence="2" type="ORF">EV420DRAFT_1536970</name>
</gene>
<feature type="compositionally biased region" description="Polar residues" evidence="1">
    <location>
        <begin position="889"/>
        <end position="899"/>
    </location>
</feature>
<feature type="compositionally biased region" description="Low complexity" evidence="1">
    <location>
        <begin position="1339"/>
        <end position="1369"/>
    </location>
</feature>
<dbReference type="Proteomes" id="UP001175211">
    <property type="component" value="Unassembled WGS sequence"/>
</dbReference>
<feature type="compositionally biased region" description="Polar residues" evidence="1">
    <location>
        <begin position="914"/>
        <end position="937"/>
    </location>
</feature>
<sequence length="1644" mass="178505">MKSFFHRKHVPEIPAPKSTVKKSEHHRSWLPTGGDSSRQKTSRQPEPTDLRQKNAHDDGKQRSSRRPSPQSIPTLHLSHTAVVRETPVIQGSAASLSYPAPPLVVQPHASRPPTASNADPAFLKPSTPAPTAPRQSSATQGSSRPSDPMPSSNIEVTWLNSKPIRQSHSRVKTVSNPTHPEFWIPPKDSAKSLTEKPTDRRGHSRSRTDPVGAIVPPNTLLGPDVGHTSHRKHRERTGDQERERGREAKKVNEPVEGGIPIAASAPSRKHRDRESRGREREREREREKDSKKPSETHDLIGSSSQRPRERSGHTDDEGQRTRDKPEKTRDRKREDDGDRERLREKEDKRRERMLETDRHWHSDSEYRKAESPRHLNSEVRQSERERTRPRVRDASRAIPPEPAREIEHKFRGVPVPTRSYEEGDSSDSSKPRLLAHRHRRRREDVTSKMQVHDIVPSSLGREPPIRPVSPSTLLSFQVTPGSQRPSRDTPLKNIPVNPSVLNERRPQHSVLPSIDKLPNAPDINIIQASSGVEKPTVAVPGMARTPEASGTRELRDKTEVAITVPVSRSTPPERPVPEQLPAQVSRTDVVASAPVPSAPSTPVSVSQPHPPIQSSTPKLLSGLRGLEPNVQQTLSYAPITSSTQSQPPATMTAASAGTDSTSRVSKSARRSRSKDSVIARNDLSLASNEKDKVLRLEPISGIQDGRAQASSTAAAVQALPSTSQSGVRGLSPKNSPVEKQTRDINPSSVAVTSQERQISNTTNDSPIKPIFSLGVDESHQKHKRLNSIGAVDTSQHQQHSPVYVNKENFSVNRANVPPDARIDARIPGAPNMNIGLSIPRSSTSMGMRPHKAPGIPIPLATSTQISSGNSSNAAIGASLHRPSTAVGYSHTQTSQSFRPDNTRPPVSEFLRSPSWISSAVNQSDSNAQRHSPSTISVNDVGRMRHDSSNSVVNVVPATERPPFPIVETPPVRPTLQPSNSPFVQISSTPKPATPTLPVSSLPQHTALGVDVLPAMTGCPPNGVELATGVPSVPETASRGVGLSRSTSNSALKSEMNVYGLPNSSIPAPSARPDVTATRVPARDTPTPRPAYRHPRLAELLTSTPTKQVEAGEVDEKKTLSKPYTPDLAAQFPVPVPSSPKPPSPPTRSIQPSSSKLTPPSISEVRALDRFTQRSPQRQSNDRGDNTVSQHTLSRSNDPSTSRPSHTKLDVVSTAPTSTYTPTNTVNPSTQFADSSRTGRGDRHATLENPSNSNASNNMIWNPTAQSAMSPALPHSSTRLQERTTLPQAIPTSGSSAATRTSAKSYTSYSQRYGVSSTSTPIAITVPNTVLPMPSVTQTPSPLYPSSAPSSQHHPSASLSPHHVSAPSHANTNPTPRPSSSRQEFGSRSVHTSSQPPPVPVHPSPVSRHPSQDSILNTPSSLAPSVLKRTPSRTSLSASMSSQSHESKKKRFLGMFKSKTPQPPQSSQPPQYEFWKPPEPDSSRKSESRPAEPTSDHRGKPLASRVKVPPPVSVPRNVAIYDASGKSPTKTNFSPFKALAAASKRHRTVSAASAEAVNGTAPNTVVGSPTASMHSQTPLQVPPARDPMVATREWREQNADSYRKSGKKNRPGVVFELDEEPAEDRPRLRQIRSRGSPRSSPKHPS</sequence>
<feature type="compositionally biased region" description="Polar residues" evidence="1">
    <location>
        <begin position="719"/>
        <end position="765"/>
    </location>
</feature>
<proteinExistence type="predicted"/>
<evidence type="ECO:0000313" key="2">
    <source>
        <dbReference type="EMBL" id="KAK0459648.1"/>
    </source>
</evidence>
<feature type="compositionally biased region" description="Polar residues" evidence="1">
    <location>
        <begin position="1559"/>
        <end position="1578"/>
    </location>
</feature>
<feature type="compositionally biased region" description="Basic and acidic residues" evidence="1">
    <location>
        <begin position="46"/>
        <end position="61"/>
    </location>
</feature>